<gene>
    <name evidence="8" type="ORF">XAT740_LOCUS16520</name>
</gene>
<dbReference type="CDD" id="cd14498">
    <property type="entry name" value="DSP"/>
    <property type="match status" value="1"/>
</dbReference>
<dbReference type="AlphaFoldDB" id="A0A814LKK4"/>
<dbReference type="InterPro" id="IPR016130">
    <property type="entry name" value="Tyr_Pase_AS"/>
</dbReference>
<comment type="similarity">
    <text evidence="1">Belongs to the protein-tyrosine phosphatase family. Non-receptor class dual specificity subfamily.</text>
</comment>
<dbReference type="EC" id="3.1.3.48" evidence="2"/>
<dbReference type="Gene3D" id="3.90.190.10">
    <property type="entry name" value="Protein tyrosine phosphatase superfamily"/>
    <property type="match status" value="1"/>
</dbReference>
<dbReference type="GO" id="GO:0043409">
    <property type="term" value="P:negative regulation of MAPK cascade"/>
    <property type="evidence" value="ECO:0007669"/>
    <property type="project" value="TreeGrafter"/>
</dbReference>
<keyword evidence="9" id="KW-1185">Reference proteome</keyword>
<evidence type="ECO:0000256" key="5">
    <source>
        <dbReference type="SAM" id="MobiDB-lite"/>
    </source>
</evidence>
<feature type="compositionally biased region" description="Pro residues" evidence="5">
    <location>
        <begin position="229"/>
        <end position="241"/>
    </location>
</feature>
<proteinExistence type="inferred from homology"/>
<dbReference type="PROSITE" id="PS50054">
    <property type="entry name" value="TYR_PHOSPHATASE_DUAL"/>
    <property type="match status" value="1"/>
</dbReference>
<name>A0A814LKK4_ADIRI</name>
<evidence type="ECO:0000259" key="6">
    <source>
        <dbReference type="PROSITE" id="PS50054"/>
    </source>
</evidence>
<evidence type="ECO:0000313" key="9">
    <source>
        <dbReference type="Proteomes" id="UP000663828"/>
    </source>
</evidence>
<feature type="compositionally biased region" description="Low complexity" evidence="5">
    <location>
        <begin position="243"/>
        <end position="262"/>
    </location>
</feature>
<feature type="domain" description="Tyrosine specific protein phosphatases" evidence="7">
    <location>
        <begin position="102"/>
        <end position="164"/>
    </location>
</feature>
<evidence type="ECO:0000256" key="3">
    <source>
        <dbReference type="ARBA" id="ARBA00022801"/>
    </source>
</evidence>
<evidence type="ECO:0000259" key="7">
    <source>
        <dbReference type="PROSITE" id="PS50056"/>
    </source>
</evidence>
<dbReference type="GO" id="GO:0005737">
    <property type="term" value="C:cytoplasm"/>
    <property type="evidence" value="ECO:0007669"/>
    <property type="project" value="TreeGrafter"/>
</dbReference>
<reference evidence="8" key="1">
    <citation type="submission" date="2021-02" db="EMBL/GenBank/DDBJ databases">
        <authorList>
            <person name="Nowell W R."/>
        </authorList>
    </citation>
    <scope>NUCLEOTIDE SEQUENCE</scope>
</reference>
<dbReference type="SMART" id="SM00195">
    <property type="entry name" value="DSPc"/>
    <property type="match status" value="1"/>
</dbReference>
<sequence length="415" mass="46703">MSHMKPLHPTDATNLAQILAAEARLGRIHRLFKTHFNVTEPSLILEPYLYLGNCISAHDTNRLSKLGIRHILNVAIRDVEVCPYYSSDIRTLTIDLRDDDRENILRAFDQAFAFIDDARRAKSRVLVHCSHGQSRSPAIVIGYLMRTYNVSLEQCLVHVVKARPCVLPNDGFLKQLILYDRFLVERRRQREGLAATNSTNNIAPISEIPVQRKTSVAHPSTAPIILAPPQYPIVEPSPPPTMSSVDSSSLGNSSSLQSSTSADSIHVIPIQVSSKASPHDQIETIHIDQSPVRVIPAVKEAQKTVQPQREKIQVADIIIEPNESYDVDLAKKRQSLIISNLVKRSSSEAPRPHPNPAGRMQVTYVDQFPYTTLDEQWDIITPYPSHQRSTHDQPQRKYITEIYDKATKRFIPASC</sequence>
<feature type="domain" description="Tyrosine-protein phosphatase" evidence="6">
    <location>
        <begin position="40"/>
        <end position="185"/>
    </location>
</feature>
<dbReference type="InterPro" id="IPR000387">
    <property type="entry name" value="Tyr_Pase_dom"/>
</dbReference>
<comment type="caution">
    <text evidence="8">The sequence shown here is derived from an EMBL/GenBank/DDBJ whole genome shotgun (WGS) entry which is preliminary data.</text>
</comment>
<feature type="region of interest" description="Disordered" evidence="5">
    <location>
        <begin position="228"/>
        <end position="262"/>
    </location>
</feature>
<dbReference type="GO" id="GO:0004725">
    <property type="term" value="F:protein tyrosine phosphatase activity"/>
    <property type="evidence" value="ECO:0007669"/>
    <property type="project" value="UniProtKB-EC"/>
</dbReference>
<organism evidence="8 9">
    <name type="scientific">Adineta ricciae</name>
    <name type="common">Rotifer</name>
    <dbReference type="NCBI Taxonomy" id="249248"/>
    <lineage>
        <taxon>Eukaryota</taxon>
        <taxon>Metazoa</taxon>
        <taxon>Spiralia</taxon>
        <taxon>Gnathifera</taxon>
        <taxon>Rotifera</taxon>
        <taxon>Eurotatoria</taxon>
        <taxon>Bdelloidea</taxon>
        <taxon>Adinetida</taxon>
        <taxon>Adinetidae</taxon>
        <taxon>Adineta</taxon>
    </lineage>
</organism>
<evidence type="ECO:0000256" key="2">
    <source>
        <dbReference type="ARBA" id="ARBA00013064"/>
    </source>
</evidence>
<evidence type="ECO:0000256" key="1">
    <source>
        <dbReference type="ARBA" id="ARBA00008601"/>
    </source>
</evidence>
<keyword evidence="3" id="KW-0378">Hydrolase</keyword>
<evidence type="ECO:0000313" key="8">
    <source>
        <dbReference type="EMBL" id="CAF1065473.1"/>
    </source>
</evidence>
<accession>A0A814LKK4</accession>
<dbReference type="PANTHER" id="PTHR10159:SF519">
    <property type="entry name" value="DUAL SPECIFICITY PROTEIN PHOSPHATASE MPK3"/>
    <property type="match status" value="1"/>
</dbReference>
<dbReference type="InterPro" id="IPR000340">
    <property type="entry name" value="Dual-sp_phosphatase_cat-dom"/>
</dbReference>
<dbReference type="PANTHER" id="PTHR10159">
    <property type="entry name" value="DUAL SPECIFICITY PROTEIN PHOSPHATASE"/>
    <property type="match status" value="1"/>
</dbReference>
<keyword evidence="4" id="KW-0904">Protein phosphatase</keyword>
<dbReference type="Pfam" id="PF00782">
    <property type="entry name" value="DSPc"/>
    <property type="match status" value="1"/>
</dbReference>
<dbReference type="InterPro" id="IPR020422">
    <property type="entry name" value="TYR_PHOSPHATASE_DUAL_dom"/>
</dbReference>
<dbReference type="PROSITE" id="PS50056">
    <property type="entry name" value="TYR_PHOSPHATASE_2"/>
    <property type="match status" value="1"/>
</dbReference>
<evidence type="ECO:0000256" key="4">
    <source>
        <dbReference type="ARBA" id="ARBA00022912"/>
    </source>
</evidence>
<dbReference type="SUPFAM" id="SSF52799">
    <property type="entry name" value="(Phosphotyrosine protein) phosphatases II"/>
    <property type="match status" value="1"/>
</dbReference>
<protein>
    <recommendedName>
        <fullName evidence="2">protein-tyrosine-phosphatase</fullName>
        <ecNumber evidence="2">3.1.3.48</ecNumber>
    </recommendedName>
</protein>
<dbReference type="PROSITE" id="PS00383">
    <property type="entry name" value="TYR_PHOSPHATASE_1"/>
    <property type="match status" value="1"/>
</dbReference>
<dbReference type="InterPro" id="IPR029021">
    <property type="entry name" value="Prot-tyrosine_phosphatase-like"/>
</dbReference>
<dbReference type="Proteomes" id="UP000663828">
    <property type="component" value="Unassembled WGS sequence"/>
</dbReference>
<dbReference type="EMBL" id="CAJNOR010001054">
    <property type="protein sequence ID" value="CAF1065473.1"/>
    <property type="molecule type" value="Genomic_DNA"/>
</dbReference>